<dbReference type="Proteomes" id="UP000299102">
    <property type="component" value="Unassembled WGS sequence"/>
</dbReference>
<name>A0A4C1TAU5_EUMVA</name>
<dbReference type="AlphaFoldDB" id="A0A4C1TAU5"/>
<organism evidence="1 2">
    <name type="scientific">Eumeta variegata</name>
    <name type="common">Bagworm moth</name>
    <name type="synonym">Eumeta japonica</name>
    <dbReference type="NCBI Taxonomy" id="151549"/>
    <lineage>
        <taxon>Eukaryota</taxon>
        <taxon>Metazoa</taxon>
        <taxon>Ecdysozoa</taxon>
        <taxon>Arthropoda</taxon>
        <taxon>Hexapoda</taxon>
        <taxon>Insecta</taxon>
        <taxon>Pterygota</taxon>
        <taxon>Neoptera</taxon>
        <taxon>Endopterygota</taxon>
        <taxon>Lepidoptera</taxon>
        <taxon>Glossata</taxon>
        <taxon>Ditrysia</taxon>
        <taxon>Tineoidea</taxon>
        <taxon>Psychidae</taxon>
        <taxon>Oiketicinae</taxon>
        <taxon>Eumeta</taxon>
    </lineage>
</organism>
<reference evidence="1 2" key="1">
    <citation type="journal article" date="2019" name="Commun. Biol.">
        <title>The bagworm genome reveals a unique fibroin gene that provides high tensile strength.</title>
        <authorList>
            <person name="Kono N."/>
            <person name="Nakamura H."/>
            <person name="Ohtoshi R."/>
            <person name="Tomita M."/>
            <person name="Numata K."/>
            <person name="Arakawa K."/>
        </authorList>
    </citation>
    <scope>NUCLEOTIDE SEQUENCE [LARGE SCALE GENOMIC DNA]</scope>
</reference>
<evidence type="ECO:0000313" key="1">
    <source>
        <dbReference type="EMBL" id="GBP11245.1"/>
    </source>
</evidence>
<sequence>MDPICWQSATGALEVRQRSDKAILFMIGPLNEGTARPRGGHSLRAATQTARSGRVTPAFAAYEIITAVSRRPPVMNADINNAPAPGRVKIRRAAKLSRLNGDSD</sequence>
<gene>
    <name evidence="1" type="ORF">EVAR_6053_1</name>
</gene>
<dbReference type="EMBL" id="BGZK01000045">
    <property type="protein sequence ID" value="GBP11245.1"/>
    <property type="molecule type" value="Genomic_DNA"/>
</dbReference>
<accession>A0A4C1TAU5</accession>
<proteinExistence type="predicted"/>
<evidence type="ECO:0000313" key="2">
    <source>
        <dbReference type="Proteomes" id="UP000299102"/>
    </source>
</evidence>
<keyword evidence="2" id="KW-1185">Reference proteome</keyword>
<comment type="caution">
    <text evidence="1">The sequence shown here is derived from an EMBL/GenBank/DDBJ whole genome shotgun (WGS) entry which is preliminary data.</text>
</comment>
<protein>
    <submittedName>
        <fullName evidence="1">Uncharacterized protein</fullName>
    </submittedName>
</protein>